<reference evidence="1" key="1">
    <citation type="submission" date="2021-06" db="EMBL/GenBank/DDBJ databases">
        <authorList>
            <person name="Kallberg Y."/>
            <person name="Tangrot J."/>
            <person name="Rosling A."/>
        </authorList>
    </citation>
    <scope>NUCLEOTIDE SEQUENCE</scope>
    <source>
        <strain evidence="1">AU212A</strain>
    </source>
</reference>
<gene>
    <name evidence="1" type="ORF">SCALOS_LOCUS5613</name>
</gene>
<accession>A0ACA9M6Y3</accession>
<sequence length="469" mass="55136">MPSLTGAAGILNLIKIKVESFKKNFMSKDDIEAAKKNTNNFIEILQSNMKPKRYKHYTEFLKRINYLIKQEKKTGIWFAILASWYIIISAIITIISTIQKNQYNDSQNQFKHPNIFMVGSIVTLGALWLFNIILANCERFFERVCNIHWNTVEGFGLGGVIWKFCLFILYIPILFLFAPLALYYFVMRRTYLMPNSIYDYYFGENKSEKHDEVTFFGEEIPIESENPENKSLDNDKIENENSENISLDKIENENLENSLDNYLETLKEDIENSLDNCLETLKDIENKNKNSSDNFLETLKEDINKIIKDIENKNKNSENSSDKFLEKDLNKIIKDIENKNKNSENSLDNCLETLKEDIENKNKNSENSSDNFLETLKKDINKIIKDIENKNKIIKEIGETCRKIQKQDGLDAKVFVRKVFRLSVKDHLDSKHYHKVFFQRKGEYTFKIESIELTEKHELQLKRLLYGLF</sequence>
<evidence type="ECO:0000313" key="1">
    <source>
        <dbReference type="EMBL" id="CAG8564009.1"/>
    </source>
</evidence>
<evidence type="ECO:0000313" key="2">
    <source>
        <dbReference type="Proteomes" id="UP000789860"/>
    </source>
</evidence>
<proteinExistence type="predicted"/>
<dbReference type="Proteomes" id="UP000789860">
    <property type="component" value="Unassembled WGS sequence"/>
</dbReference>
<keyword evidence="2" id="KW-1185">Reference proteome</keyword>
<organism evidence="1 2">
    <name type="scientific">Scutellospora calospora</name>
    <dbReference type="NCBI Taxonomy" id="85575"/>
    <lineage>
        <taxon>Eukaryota</taxon>
        <taxon>Fungi</taxon>
        <taxon>Fungi incertae sedis</taxon>
        <taxon>Mucoromycota</taxon>
        <taxon>Glomeromycotina</taxon>
        <taxon>Glomeromycetes</taxon>
        <taxon>Diversisporales</taxon>
        <taxon>Gigasporaceae</taxon>
        <taxon>Scutellospora</taxon>
    </lineage>
</organism>
<name>A0ACA9M6Y3_9GLOM</name>
<protein>
    <submittedName>
        <fullName evidence="1">1709_t:CDS:1</fullName>
    </submittedName>
</protein>
<comment type="caution">
    <text evidence="1">The sequence shown here is derived from an EMBL/GenBank/DDBJ whole genome shotgun (WGS) entry which is preliminary data.</text>
</comment>
<dbReference type="EMBL" id="CAJVPM010009415">
    <property type="protein sequence ID" value="CAG8564009.1"/>
    <property type="molecule type" value="Genomic_DNA"/>
</dbReference>